<accession>A0A1W4XCI7</accession>
<name>A0A1W4XCI7_AGRPL</name>
<gene>
    <name evidence="2" type="primary">LOC108742881</name>
</gene>
<dbReference type="GeneID" id="108742881"/>
<dbReference type="Proteomes" id="UP000192223">
    <property type="component" value="Unplaced"/>
</dbReference>
<sequence>MTLEKAVYEAQQAINYFFNNEFQKARDIMVPYANSSMYHSIGNAVFSFLEAILTFEHRHIKLASEALKKSMTVCDKYRKKNSFGKSLEKMVKKINYENYSEVEAHAELCYAESYLLKAVLTFMEDETLSSFIKAGLKIRLCYSCYRECHNILVNRNWDNSSTKPHFESGVRMGIGAFNLMISLLPSRVIKLLEFIGFSGNKVRFLSL</sequence>
<proteinExistence type="predicted"/>
<evidence type="ECO:0000313" key="1">
    <source>
        <dbReference type="Proteomes" id="UP000192223"/>
    </source>
</evidence>
<dbReference type="RefSeq" id="XP_018333724.2">
    <property type="nucleotide sequence ID" value="XM_018478222.2"/>
</dbReference>
<dbReference type="Pfam" id="PF10300">
    <property type="entry name" value="Iml2-TPR_39"/>
    <property type="match status" value="1"/>
</dbReference>
<dbReference type="OrthoDB" id="43460at2759"/>
<protein>
    <submittedName>
        <fullName evidence="2">Tetratricopeptide repeat protein 39B</fullName>
    </submittedName>
</protein>
<keyword evidence="1" id="KW-1185">Reference proteome</keyword>
<dbReference type="PANTHER" id="PTHR31859:SF9">
    <property type="entry name" value="TETRATRICOPEPTIDE REPEAT PROTEIN 39B"/>
    <property type="match status" value="1"/>
</dbReference>
<dbReference type="InParanoid" id="A0A1W4XCI7"/>
<dbReference type="KEGG" id="apln:108742881"/>
<dbReference type="AlphaFoldDB" id="A0A1W4XCI7"/>
<reference evidence="2" key="1">
    <citation type="submission" date="2025-08" db="UniProtKB">
        <authorList>
            <consortium name="RefSeq"/>
        </authorList>
    </citation>
    <scope>IDENTIFICATION</scope>
    <source>
        <tissue evidence="2">Entire body</tissue>
    </source>
</reference>
<organism evidence="1 2">
    <name type="scientific">Agrilus planipennis</name>
    <name type="common">Emerald ash borer</name>
    <name type="synonym">Agrilus marcopoli</name>
    <dbReference type="NCBI Taxonomy" id="224129"/>
    <lineage>
        <taxon>Eukaryota</taxon>
        <taxon>Metazoa</taxon>
        <taxon>Ecdysozoa</taxon>
        <taxon>Arthropoda</taxon>
        <taxon>Hexapoda</taxon>
        <taxon>Insecta</taxon>
        <taxon>Pterygota</taxon>
        <taxon>Neoptera</taxon>
        <taxon>Endopterygota</taxon>
        <taxon>Coleoptera</taxon>
        <taxon>Polyphaga</taxon>
        <taxon>Elateriformia</taxon>
        <taxon>Buprestoidea</taxon>
        <taxon>Buprestidae</taxon>
        <taxon>Agrilinae</taxon>
        <taxon>Agrilus</taxon>
    </lineage>
</organism>
<evidence type="ECO:0000313" key="2">
    <source>
        <dbReference type="RefSeq" id="XP_018333724.2"/>
    </source>
</evidence>
<dbReference type="InterPro" id="IPR019412">
    <property type="entry name" value="IML2/TPR_39"/>
</dbReference>
<dbReference type="PANTHER" id="PTHR31859">
    <property type="entry name" value="TETRATRICOPEPTIDE REPEAT PROTEIN 39 FAMILY MEMBER"/>
    <property type="match status" value="1"/>
</dbReference>